<dbReference type="SUPFAM" id="SSF53067">
    <property type="entry name" value="Actin-like ATPase domain"/>
    <property type="match status" value="2"/>
</dbReference>
<dbReference type="GO" id="GO:0004370">
    <property type="term" value="F:glycerol kinase activity"/>
    <property type="evidence" value="ECO:0007669"/>
    <property type="project" value="UniProtKB-EC"/>
</dbReference>
<dbReference type="EMBL" id="FQ790233">
    <property type="protein sequence ID" value="CBZ40331.1"/>
    <property type="molecule type" value="Genomic_DNA"/>
</dbReference>
<dbReference type="InterPro" id="IPR043129">
    <property type="entry name" value="ATPase_NBD"/>
</dbReference>
<keyword evidence="5" id="KW-0067">ATP-binding</keyword>
<dbReference type="GO" id="GO:0006071">
    <property type="term" value="P:glycerol metabolic process"/>
    <property type="evidence" value="ECO:0007669"/>
    <property type="project" value="TreeGrafter"/>
</dbReference>
<evidence type="ECO:0000313" key="8">
    <source>
        <dbReference type="EMBL" id="CBZ40331.1"/>
    </source>
</evidence>
<dbReference type="PIRSF" id="PIRSF000538">
    <property type="entry name" value="GlpK"/>
    <property type="match status" value="1"/>
</dbReference>
<gene>
    <name evidence="8" type="primary">glpK</name>
    <name evidence="8" type="ORF">MSUIS_02380</name>
</gene>
<feature type="domain" description="Carbohydrate kinase FGGY C-terminal" evidence="7">
    <location>
        <begin position="256"/>
        <end position="446"/>
    </location>
</feature>
<proteinExistence type="inferred from homology"/>
<sequence>MTGEDIVLSIDLGSTALKLILFSSTRKQILCEEHPFGTYFPKEGWVEHDGEEIWGVLEKSLSKLLDSLKKEDYPSFLSISTQRESVLLWTIGEGKSLSPIISWQDNRTEKFINDLDNRERDFIRERTGLWITTYSSATKLNYLVKEICEKMKGQDYLMGTLESWLIYKLTKGQHFVSDYSSASRTALLNLKTLEWDPELCDFFDVPIDKLPKLIENDREITGVKVGNHNLSIKGVVGDQQGALYFAKKVSEVNSSLVYGTGAFLLNLTSEELDFQDLLDSFKGENSPLITLAWKKVNELPRFALEWSFSNCGQSLEWLRKHINYKDLSALNNLNLEQFNLLNCPLCLPFFSGKWLLSSRESWNSSFYSISSQSKSEDWIISYFEGLAFSIRAVLEEAGIKESENILVGGGLTRNNLFSAIQSNGLGRSLIISQWIQLSGIGVALFALQNIPKCDTKEVSIDQNKSPLFKFRYKQWSKLSWQNEKFRNSNNLWEKIILKNDYC</sequence>
<evidence type="ECO:0000256" key="1">
    <source>
        <dbReference type="ARBA" id="ARBA00009156"/>
    </source>
</evidence>
<evidence type="ECO:0000256" key="3">
    <source>
        <dbReference type="ARBA" id="ARBA00022741"/>
    </source>
</evidence>
<dbReference type="KEGG" id="msk:MSUIS_02380"/>
<comment type="similarity">
    <text evidence="1">Belongs to the FGGY kinase family.</text>
</comment>
<dbReference type="Pfam" id="PF02782">
    <property type="entry name" value="FGGY_C"/>
    <property type="match status" value="1"/>
</dbReference>
<dbReference type="OrthoDB" id="9805576at2"/>
<dbReference type="Gene3D" id="3.30.420.40">
    <property type="match status" value="2"/>
</dbReference>
<dbReference type="InterPro" id="IPR000577">
    <property type="entry name" value="Carb_kinase_FGGY"/>
</dbReference>
<evidence type="ECO:0000256" key="5">
    <source>
        <dbReference type="ARBA" id="ARBA00022840"/>
    </source>
</evidence>
<keyword evidence="4 8" id="KW-0418">Kinase</keyword>
<dbReference type="PANTHER" id="PTHR10196">
    <property type="entry name" value="SUGAR KINASE"/>
    <property type="match status" value="1"/>
</dbReference>
<evidence type="ECO:0000256" key="4">
    <source>
        <dbReference type="ARBA" id="ARBA00022777"/>
    </source>
</evidence>
<evidence type="ECO:0000259" key="6">
    <source>
        <dbReference type="Pfam" id="PF00370"/>
    </source>
</evidence>
<organism evidence="8 9">
    <name type="scientific">Mycoplasma suis (strain KI_3806)</name>
    <dbReference type="NCBI Taxonomy" id="708248"/>
    <lineage>
        <taxon>Bacteria</taxon>
        <taxon>Bacillati</taxon>
        <taxon>Mycoplasmatota</taxon>
        <taxon>Mollicutes</taxon>
        <taxon>Mycoplasmataceae</taxon>
        <taxon>Mycoplasma</taxon>
    </lineage>
</organism>
<protein>
    <submittedName>
        <fullName evidence="8">Glycerol kinase</fullName>
        <ecNumber evidence="8">2.7.1.30</ecNumber>
    </submittedName>
</protein>
<dbReference type="HOGENOM" id="CLU_009281_2_3_14"/>
<accession>F0V3A9</accession>
<feature type="domain" description="Carbohydrate kinase FGGY N-terminal" evidence="6">
    <location>
        <begin position="6"/>
        <end position="222"/>
    </location>
</feature>
<reference evidence="8 9" key="1">
    <citation type="journal article" date="2011" name="J. Bacteriol.">
        <title>Complete genome sequence of the hemotrophic Mycoplasma suis strain KI3806.</title>
        <authorList>
            <person name="Oehlerking J."/>
            <person name="Kube M."/>
            <person name="Felder K.M."/>
            <person name="Matter D."/>
            <person name="Wittenbrink M.M."/>
            <person name="Schwarzenbach S."/>
            <person name="Kramer M.M."/>
            <person name="Hoelzle K."/>
            <person name="Hoelzle L.E."/>
        </authorList>
    </citation>
    <scope>NUCLEOTIDE SEQUENCE [LARGE SCALE GENOMIC DNA]</scope>
    <source>
        <strain evidence="9">KI_3806</strain>
    </source>
</reference>
<keyword evidence="3" id="KW-0547">Nucleotide-binding</keyword>
<dbReference type="PANTHER" id="PTHR10196:SF69">
    <property type="entry name" value="GLYCEROL KINASE"/>
    <property type="match status" value="1"/>
</dbReference>
<dbReference type="InterPro" id="IPR018484">
    <property type="entry name" value="FGGY_N"/>
</dbReference>
<evidence type="ECO:0000313" key="9">
    <source>
        <dbReference type="Proteomes" id="UP000008645"/>
    </source>
</evidence>
<evidence type="ECO:0000256" key="2">
    <source>
        <dbReference type="ARBA" id="ARBA00022679"/>
    </source>
</evidence>
<name>F0V3A9_MYCS3</name>
<dbReference type="EC" id="2.7.1.30" evidence="8"/>
<evidence type="ECO:0000259" key="7">
    <source>
        <dbReference type="Pfam" id="PF02782"/>
    </source>
</evidence>
<dbReference type="RefSeq" id="WP_013608938.1">
    <property type="nucleotide sequence ID" value="NC_015153.1"/>
</dbReference>
<dbReference type="GO" id="GO:0005524">
    <property type="term" value="F:ATP binding"/>
    <property type="evidence" value="ECO:0007669"/>
    <property type="project" value="UniProtKB-KW"/>
</dbReference>
<dbReference type="Proteomes" id="UP000008645">
    <property type="component" value="Chromosome"/>
</dbReference>
<keyword evidence="2 8" id="KW-0808">Transferase</keyword>
<dbReference type="Pfam" id="PF00370">
    <property type="entry name" value="FGGY_N"/>
    <property type="match status" value="1"/>
</dbReference>
<dbReference type="AlphaFoldDB" id="F0V3A9"/>
<dbReference type="GO" id="GO:0005829">
    <property type="term" value="C:cytosol"/>
    <property type="evidence" value="ECO:0007669"/>
    <property type="project" value="TreeGrafter"/>
</dbReference>
<dbReference type="InterPro" id="IPR018485">
    <property type="entry name" value="FGGY_C"/>
</dbReference>